<proteinExistence type="predicted"/>
<dbReference type="SUPFAM" id="SSF88723">
    <property type="entry name" value="PIN domain-like"/>
    <property type="match status" value="1"/>
</dbReference>
<dbReference type="CDD" id="cd09872">
    <property type="entry name" value="PIN_Sll0205-like"/>
    <property type="match status" value="1"/>
</dbReference>
<dbReference type="InterPro" id="IPR002716">
    <property type="entry name" value="PIN_dom"/>
</dbReference>
<dbReference type="Pfam" id="PF01850">
    <property type="entry name" value="PIN"/>
    <property type="match status" value="1"/>
</dbReference>
<evidence type="ECO:0000259" key="5">
    <source>
        <dbReference type="Pfam" id="PF01850"/>
    </source>
</evidence>
<dbReference type="Gene3D" id="3.40.50.1010">
    <property type="entry name" value="5'-nuclease"/>
    <property type="match status" value="1"/>
</dbReference>
<dbReference type="EMBL" id="JAXAVX010000003">
    <property type="protein sequence ID" value="MDX8151544.1"/>
    <property type="molecule type" value="Genomic_DNA"/>
</dbReference>
<protein>
    <submittedName>
        <fullName evidence="6">Type II toxin-antitoxin system VapC family toxin</fullName>
    </submittedName>
</protein>
<keyword evidence="7" id="KW-1185">Reference proteome</keyword>
<gene>
    <name evidence="6" type="ORF">SK069_08080</name>
</gene>
<dbReference type="Proteomes" id="UP001277761">
    <property type="component" value="Unassembled WGS sequence"/>
</dbReference>
<evidence type="ECO:0000256" key="3">
    <source>
        <dbReference type="ARBA" id="ARBA00022801"/>
    </source>
</evidence>
<evidence type="ECO:0000256" key="1">
    <source>
        <dbReference type="ARBA" id="ARBA00022722"/>
    </source>
</evidence>
<dbReference type="InterPro" id="IPR052919">
    <property type="entry name" value="TA_system_RNase"/>
</dbReference>
<feature type="domain" description="PIN" evidence="5">
    <location>
        <begin position="4"/>
        <end position="119"/>
    </location>
</feature>
<evidence type="ECO:0000313" key="7">
    <source>
        <dbReference type="Proteomes" id="UP001277761"/>
    </source>
</evidence>
<keyword evidence="3" id="KW-0378">Hydrolase</keyword>
<accession>A0ABU4VIN0</accession>
<dbReference type="PANTHER" id="PTHR36173:SF2">
    <property type="entry name" value="RIBONUCLEASE VAPC16"/>
    <property type="match status" value="1"/>
</dbReference>
<evidence type="ECO:0000313" key="6">
    <source>
        <dbReference type="EMBL" id="MDX8151544.1"/>
    </source>
</evidence>
<keyword evidence="2" id="KW-0479">Metal-binding</keyword>
<dbReference type="RefSeq" id="WP_319953699.1">
    <property type="nucleotide sequence ID" value="NZ_JAXAVX010000003.1"/>
</dbReference>
<dbReference type="PANTHER" id="PTHR36173">
    <property type="entry name" value="RIBONUCLEASE VAPC16-RELATED"/>
    <property type="match status" value="1"/>
</dbReference>
<dbReference type="InterPro" id="IPR041705">
    <property type="entry name" value="PIN_Sll0205"/>
</dbReference>
<evidence type="ECO:0000256" key="2">
    <source>
        <dbReference type="ARBA" id="ARBA00022723"/>
    </source>
</evidence>
<name>A0ABU4VIN0_9ACTN</name>
<evidence type="ECO:0000256" key="4">
    <source>
        <dbReference type="ARBA" id="ARBA00022842"/>
    </source>
</evidence>
<organism evidence="6 7">
    <name type="scientific">Patulibacter brassicae</name>
    <dbReference type="NCBI Taxonomy" id="1705717"/>
    <lineage>
        <taxon>Bacteria</taxon>
        <taxon>Bacillati</taxon>
        <taxon>Actinomycetota</taxon>
        <taxon>Thermoleophilia</taxon>
        <taxon>Solirubrobacterales</taxon>
        <taxon>Patulibacteraceae</taxon>
        <taxon>Patulibacter</taxon>
    </lineage>
</organism>
<sequence>MRLLLDTHAALWWLDDAAPLGERALTLLADERSEVLLSAVVVWEVAIKRALGKLEAPDGFASTLLGAGARALPIALEHAAAVERLPAIHADPFDRLLVAQAQREGATILTKDAVLARYGVDVAW</sequence>
<reference evidence="6 7" key="1">
    <citation type="submission" date="2023-11" db="EMBL/GenBank/DDBJ databases">
        <authorList>
            <person name="Xu M."/>
            <person name="Jiang T."/>
        </authorList>
    </citation>
    <scope>NUCLEOTIDE SEQUENCE [LARGE SCALE GENOMIC DNA]</scope>
    <source>
        <strain evidence="6 7">SD</strain>
    </source>
</reference>
<comment type="caution">
    <text evidence="6">The sequence shown here is derived from an EMBL/GenBank/DDBJ whole genome shotgun (WGS) entry which is preliminary data.</text>
</comment>
<keyword evidence="4" id="KW-0460">Magnesium</keyword>
<keyword evidence="1" id="KW-0540">Nuclease</keyword>
<dbReference type="InterPro" id="IPR029060">
    <property type="entry name" value="PIN-like_dom_sf"/>
</dbReference>